<evidence type="ECO:0000256" key="8">
    <source>
        <dbReference type="ARBA" id="ARBA00022989"/>
    </source>
</evidence>
<dbReference type="Gene3D" id="1.25.40.10">
    <property type="entry name" value="Tetratricopeptide repeat domain"/>
    <property type="match status" value="1"/>
</dbReference>
<dbReference type="EC" id="2.3.1.20" evidence="4"/>
<keyword evidence="14" id="KW-1185">Reference proteome</keyword>
<gene>
    <name evidence="13" type="ORF">RDWZM_000582</name>
</gene>
<dbReference type="GO" id="GO:0004144">
    <property type="term" value="F:diacylglycerol O-acyltransferase activity"/>
    <property type="evidence" value="ECO:0007669"/>
    <property type="project" value="UniProtKB-EC"/>
</dbReference>
<evidence type="ECO:0000256" key="7">
    <source>
        <dbReference type="ARBA" id="ARBA00022824"/>
    </source>
</evidence>
<dbReference type="PANTHER" id="PTHR10408:SF7">
    <property type="entry name" value="DIACYLGLYCEROL O-ACYLTRANSFERASE 1"/>
    <property type="match status" value="1"/>
</dbReference>
<evidence type="ECO:0000256" key="12">
    <source>
        <dbReference type="SAM" id="Phobius"/>
    </source>
</evidence>
<keyword evidence="9 12" id="KW-0472">Membrane</keyword>
<keyword evidence="7" id="KW-0256">Endoplasmic reticulum</keyword>
<feature type="transmembrane region" description="Helical" evidence="12">
    <location>
        <begin position="163"/>
        <end position="180"/>
    </location>
</feature>
<feature type="transmembrane region" description="Helical" evidence="12">
    <location>
        <begin position="60"/>
        <end position="81"/>
    </location>
</feature>
<feature type="transmembrane region" description="Helical" evidence="12">
    <location>
        <begin position="266"/>
        <end position="285"/>
    </location>
</feature>
<comment type="subcellular location">
    <subcellularLocation>
        <location evidence="1">Endoplasmic reticulum membrane</location>
        <topology evidence="1">Multi-pass membrane protein</topology>
    </subcellularLocation>
</comment>
<evidence type="ECO:0000313" key="13">
    <source>
        <dbReference type="EMBL" id="KAJ6222037.1"/>
    </source>
</evidence>
<dbReference type="AlphaFoldDB" id="A0A9Q0MAC1"/>
<feature type="transmembrane region" description="Helical" evidence="12">
    <location>
        <begin position="463"/>
        <end position="485"/>
    </location>
</feature>
<dbReference type="PANTHER" id="PTHR10408">
    <property type="entry name" value="STEROL O-ACYLTRANSFERASE"/>
    <property type="match status" value="1"/>
</dbReference>
<keyword evidence="8 12" id="KW-1133">Transmembrane helix</keyword>
<proteinExistence type="inferred from homology"/>
<sequence length="770" mass="89758">MADHLQPIQRAPRQRKRSKSLTDDNHQYEILRLSQPDRPIHSQRDSLFSSSSGFNNFRGFFNLAIILLVLATLRVALENVIKYGILINYTQIAYTFFGKTSIWPSIISLLLLHVFVLFSYFIEVKLSLAVINEQQAFILIIINLLGIVIFPVVSVFIAEIHPVSASLSTLAYSILFLKMFSYHHVNHWCRQNQRQTSHRRRKSGDYNDYNGNYRLSNENDSKPLIQYPNNLTLYSIFYFLYAPTLCYELNFPRSERRRKIFLLKRLFEVVFLFQLFLALIQQWMVPTISNSLKPLQEMDYFKMLERLLKLAIPNHVIWLVLFYTYFHSALNLVAEILRFGDRQFYRDWWNSESVSYFWKNWNIPVHNCSIEDVRLLGLCRNGIPNSNGGSCVTILERKCRNIFEKRTAWESDISKANFEAGIRLERGLRNLIISFLPPKLLKIVNFLGFRGARRLAFSDLNAVAYDLPGIYSVIGEMILIVYWLYIEMHGCLGPANIEAMQMLVQKKNSLYPKSILYRVARYKLIQIDGKLQEAIESYNSIIEQEKELFHKVSHWELMWTNAVLCNWDESIKYARLLREKTLHSPAIVTFLEGVFRYTKGKLEKDQNLLDEAAALFEMVPTLRIRYLGKTMTLEKAVIVQSQRFFTNGKTLVLPVLESLYNVNYIYLLNGNKEIAQKWIQLVENEMNEYKQNSEKFIVPQSNMELGLVALAQGNNDEAKEILEFTIKNYTKYISENIVHIKSYAALRALGVSTDKTSKEDGINLDDSSDD</sequence>
<evidence type="ECO:0000256" key="1">
    <source>
        <dbReference type="ARBA" id="ARBA00004477"/>
    </source>
</evidence>
<evidence type="ECO:0000256" key="5">
    <source>
        <dbReference type="ARBA" id="ARBA00022679"/>
    </source>
</evidence>
<dbReference type="InterPro" id="IPR019412">
    <property type="entry name" value="IML2/TPR_39"/>
</dbReference>
<reference evidence="13" key="1">
    <citation type="submission" date="2022-12" db="EMBL/GenBank/DDBJ databases">
        <title>Genome assemblies of Blomia tropicalis.</title>
        <authorList>
            <person name="Cui Y."/>
        </authorList>
    </citation>
    <scope>NUCLEOTIDE SEQUENCE</scope>
    <source>
        <tissue evidence="13">Adult mites</tissue>
    </source>
</reference>
<feature type="region of interest" description="Disordered" evidence="11">
    <location>
        <begin position="1"/>
        <end position="23"/>
    </location>
</feature>
<feature type="transmembrane region" description="Helical" evidence="12">
    <location>
        <begin position="136"/>
        <end position="157"/>
    </location>
</feature>
<name>A0A9Q0MAC1_BLOTA</name>
<feature type="transmembrane region" description="Helical" evidence="12">
    <location>
        <begin position="101"/>
        <end position="124"/>
    </location>
</feature>
<dbReference type="InterPro" id="IPR014371">
    <property type="entry name" value="Oat_ACAT_DAG_ARE"/>
</dbReference>
<feature type="transmembrane region" description="Helical" evidence="12">
    <location>
        <begin position="316"/>
        <end position="337"/>
    </location>
</feature>
<keyword evidence="10" id="KW-0012">Acyltransferase</keyword>
<dbReference type="Pfam" id="PF03062">
    <property type="entry name" value="MBOAT"/>
    <property type="match status" value="1"/>
</dbReference>
<keyword evidence="6 12" id="KW-0812">Transmembrane</keyword>
<comment type="caution">
    <text evidence="13">The sequence shown here is derived from an EMBL/GenBank/DDBJ whole genome shotgun (WGS) entry which is preliminary data.</text>
</comment>
<dbReference type="Proteomes" id="UP001142055">
    <property type="component" value="Chromosome 1"/>
</dbReference>
<evidence type="ECO:0000256" key="6">
    <source>
        <dbReference type="ARBA" id="ARBA00022692"/>
    </source>
</evidence>
<comment type="pathway">
    <text evidence="2">Lipid metabolism.</text>
</comment>
<evidence type="ECO:0000256" key="4">
    <source>
        <dbReference type="ARBA" id="ARBA00013244"/>
    </source>
</evidence>
<dbReference type="InterPro" id="IPR004299">
    <property type="entry name" value="MBOAT_fam"/>
</dbReference>
<evidence type="ECO:0000256" key="2">
    <source>
        <dbReference type="ARBA" id="ARBA00005189"/>
    </source>
</evidence>
<dbReference type="GO" id="GO:0005789">
    <property type="term" value="C:endoplasmic reticulum membrane"/>
    <property type="evidence" value="ECO:0007669"/>
    <property type="project" value="UniProtKB-SubCell"/>
</dbReference>
<dbReference type="OMA" id="ENEMNEY"/>
<evidence type="ECO:0000256" key="10">
    <source>
        <dbReference type="ARBA" id="ARBA00023315"/>
    </source>
</evidence>
<evidence type="ECO:0000313" key="14">
    <source>
        <dbReference type="Proteomes" id="UP001142055"/>
    </source>
</evidence>
<dbReference type="GO" id="GO:0019432">
    <property type="term" value="P:triglyceride biosynthetic process"/>
    <property type="evidence" value="ECO:0007669"/>
    <property type="project" value="TreeGrafter"/>
</dbReference>
<accession>A0A9Q0MAC1</accession>
<dbReference type="SUPFAM" id="SSF48452">
    <property type="entry name" value="TPR-like"/>
    <property type="match status" value="1"/>
</dbReference>
<evidence type="ECO:0000256" key="3">
    <source>
        <dbReference type="ARBA" id="ARBA00009010"/>
    </source>
</evidence>
<organism evidence="13 14">
    <name type="scientific">Blomia tropicalis</name>
    <name type="common">Mite</name>
    <dbReference type="NCBI Taxonomy" id="40697"/>
    <lineage>
        <taxon>Eukaryota</taxon>
        <taxon>Metazoa</taxon>
        <taxon>Ecdysozoa</taxon>
        <taxon>Arthropoda</taxon>
        <taxon>Chelicerata</taxon>
        <taxon>Arachnida</taxon>
        <taxon>Acari</taxon>
        <taxon>Acariformes</taxon>
        <taxon>Sarcoptiformes</taxon>
        <taxon>Astigmata</taxon>
        <taxon>Glycyphagoidea</taxon>
        <taxon>Echimyopodidae</taxon>
        <taxon>Blomia</taxon>
    </lineage>
</organism>
<dbReference type="InterPro" id="IPR011990">
    <property type="entry name" value="TPR-like_helical_dom_sf"/>
</dbReference>
<dbReference type="EMBL" id="JAPWDV010000001">
    <property type="protein sequence ID" value="KAJ6222037.1"/>
    <property type="molecule type" value="Genomic_DNA"/>
</dbReference>
<protein>
    <recommendedName>
        <fullName evidence="4">diacylglycerol O-acyltransferase</fullName>
        <ecNumber evidence="4">2.3.1.20</ecNumber>
    </recommendedName>
</protein>
<comment type="similarity">
    <text evidence="3">Belongs to the membrane-bound acyltransferase family. Sterol o-acyltransferase subfamily.</text>
</comment>
<dbReference type="Pfam" id="PF10300">
    <property type="entry name" value="Iml2-TPR_39"/>
    <property type="match status" value="1"/>
</dbReference>
<evidence type="ECO:0000256" key="11">
    <source>
        <dbReference type="SAM" id="MobiDB-lite"/>
    </source>
</evidence>
<keyword evidence="5" id="KW-0808">Transferase</keyword>
<evidence type="ECO:0000256" key="9">
    <source>
        <dbReference type="ARBA" id="ARBA00023136"/>
    </source>
</evidence>